<dbReference type="GeneID" id="78077110"/>
<sequence>MKPTKLIMQAFGPFAKTEQIEFNHLGLNPLFLINGPTGSGKTSILDAICFALYGETTGNERQGNQMRCDQAAANLLTEVTLEFSLNGKHYRVTRAPEQEAPKARGEGLTTRKHTASLYEITDDEVLITSKTAQVKNEVANLLGLNETQFRQVMVLPQGKFRELLLASSKEREAIFGQLFQTDVYKRIEFALKDKASAISKAKDEFDNQIRGALQVAEVSTEQELQERMIHSRSELEQAKSVEVKELEALNIVKSELNKAKSLNELFNKRASTVAAQQSHLKNKAQITELESKLKLAKSASHLEVAYANMQSSAKQVAALVTKLEALQAQHLAAEKASQHEEQVLKSADESAQQIPMLTEALFKLDQVKAKLIEKVELEKSIGALNTTRIDYDKKIIQYNELRQQLQKEAESGVSALEQARKDLTEKSNLETGLLSNQRLLDDLNKLAAQTAELARLQQKLVPLTEQVEKAKKDVAEKQKYADEQELSWHNSQAALLAQKLEKGSPCPVCGSQEHPVPAMFQGEPVSKESVQAARQKERSAIDELNRQTNILEQQQATIVAQDKHIKELQRELGEGAAMSLEQLQQEIAQQKARLNVLAAIDLDKMEKTVQELTQRCANGEAKINELKSSISANDSALDVQNQQLEKVSSGIDRQYTSVEVVERQYLAQKANISQLDQTLEKAQQSAKQAKLALVAIDTERSSTTQLLEDGKVHNQQADKEWQSQLELSAIDSKQQFLQARIEPQLYDQWQAQINEYVQTATQLEQSVKDLNEQLNDIEKPDLDKKQTELDAAEIKYRECRGSLDTVHSLTERLEKVQKDINSLHDKNQRLEAEYKVYGTLYDVASGKTGSRVSLHRFVLGVLLDDVLIQASQRLNMMSKGRYQLVRKTEGFKGAAGRGLDLSVEDGYTGKTRDVATLSGGESFMAALALALGLSDVVQSYSGGIKLDTLFIDEGFGSLDPESLDLAIQTLIDLQQAGRMIGLISHVTELKEQMPLRIDVEASRLGSRIQLVGMHA</sequence>
<feature type="coiled-coil region" evidence="1">
    <location>
        <begin position="806"/>
        <end position="833"/>
    </location>
</feature>
<proteinExistence type="predicted"/>
<evidence type="ECO:0000313" key="4">
    <source>
        <dbReference type="Proteomes" id="UP000094761"/>
    </source>
</evidence>
<keyword evidence="3" id="KW-0378">Hydrolase</keyword>
<evidence type="ECO:0000313" key="5">
    <source>
        <dbReference type="Proteomes" id="UP001150001"/>
    </source>
</evidence>
<reference evidence="3 4" key="1">
    <citation type="submission" date="2016-03" db="EMBL/GenBank/DDBJ databases">
        <title>Draft genome sequence of the Vibrio tubiashii subs. europaeus.</title>
        <authorList>
            <person name="Spinard E."/>
            <person name="Dubert J."/>
            <person name="Nelson D.R."/>
            <person name="Barja J.L."/>
        </authorList>
    </citation>
    <scope>NUCLEOTIDE SEQUENCE [LARGE SCALE GENOMIC DNA]</scope>
    <source>
        <strain evidence="4">PP-638</strain>
        <strain evidence="3">PP2-638</strain>
    </source>
</reference>
<feature type="coiled-coil region" evidence="1">
    <location>
        <begin position="309"/>
        <end position="336"/>
    </location>
</feature>
<feature type="coiled-coil region" evidence="1">
    <location>
        <begin position="665"/>
        <end position="699"/>
    </location>
</feature>
<dbReference type="RefSeq" id="WP_069668174.1">
    <property type="nucleotide sequence ID" value="NZ_JAPFIM010000015.1"/>
</dbReference>
<evidence type="ECO:0000313" key="2">
    <source>
        <dbReference type="EMBL" id="MDC5741989.1"/>
    </source>
</evidence>
<dbReference type="PANTHER" id="PTHR32114">
    <property type="entry name" value="ABC TRANSPORTER ABCH.3"/>
    <property type="match status" value="1"/>
</dbReference>
<dbReference type="EMBL" id="JAPFIT010000019">
    <property type="protein sequence ID" value="MDC5741989.1"/>
    <property type="molecule type" value="Genomic_DNA"/>
</dbReference>
<dbReference type="InterPro" id="IPR027417">
    <property type="entry name" value="P-loop_NTPase"/>
</dbReference>
<dbReference type="Gene3D" id="3.40.50.300">
    <property type="entry name" value="P-loop containing nucleotide triphosphate hydrolases"/>
    <property type="match status" value="2"/>
</dbReference>
<dbReference type="SUPFAM" id="SSF52540">
    <property type="entry name" value="P-loop containing nucleoside triphosphate hydrolases"/>
    <property type="match status" value="1"/>
</dbReference>
<accession>A0A178J4H0</accession>
<keyword evidence="1" id="KW-0175">Coiled coil</keyword>
<gene>
    <name evidence="3" type="ORF">AZ468_15465</name>
    <name evidence="2" type="ORF">OPW20_18120</name>
</gene>
<dbReference type="GO" id="GO:0004527">
    <property type="term" value="F:exonuclease activity"/>
    <property type="evidence" value="ECO:0007669"/>
    <property type="project" value="UniProtKB-KW"/>
</dbReference>
<feature type="coiled-coil region" evidence="1">
    <location>
        <begin position="527"/>
        <end position="629"/>
    </location>
</feature>
<feature type="coiled-coil region" evidence="1">
    <location>
        <begin position="388"/>
        <end position="473"/>
    </location>
</feature>
<protein>
    <submittedName>
        <fullName evidence="3">Exonuclease SbcC</fullName>
    </submittedName>
    <submittedName>
        <fullName evidence="2">SMC family ATPase</fullName>
    </submittedName>
</protein>
<name>A0A178J4H0_9VIBR</name>
<dbReference type="PANTHER" id="PTHR32114:SF2">
    <property type="entry name" value="ABC TRANSPORTER ABCH.3"/>
    <property type="match status" value="1"/>
</dbReference>
<feature type="coiled-coil region" evidence="1">
    <location>
        <begin position="746"/>
        <end position="780"/>
    </location>
</feature>
<dbReference type="EMBL" id="LUAX01000007">
    <property type="protein sequence ID" value="OAM96962.1"/>
    <property type="molecule type" value="Genomic_DNA"/>
</dbReference>
<dbReference type="Pfam" id="PF13558">
    <property type="entry name" value="SbcC_Walker_B"/>
    <property type="match status" value="1"/>
</dbReference>
<keyword evidence="3" id="KW-0269">Exonuclease</keyword>
<dbReference type="Proteomes" id="UP000094761">
    <property type="component" value="Unassembled WGS sequence"/>
</dbReference>
<keyword evidence="3" id="KW-0540">Nuclease</keyword>
<keyword evidence="5" id="KW-1185">Reference proteome</keyword>
<evidence type="ECO:0000313" key="3">
    <source>
        <dbReference type="EMBL" id="OAM96962.1"/>
    </source>
</evidence>
<dbReference type="OrthoDB" id="9795626at2"/>
<comment type="caution">
    <text evidence="3">The sequence shown here is derived from an EMBL/GenBank/DDBJ whole genome shotgun (WGS) entry which is preliminary data.</text>
</comment>
<dbReference type="AlphaFoldDB" id="A0A178J4H0"/>
<reference evidence="2" key="2">
    <citation type="submission" date="2022-11" db="EMBL/GenBank/DDBJ databases">
        <title>Role of the vibriolysin VemA secreted by the emergent pathogen Vibrio europaeus in the colonization of Manila clam mucus.</title>
        <authorList>
            <person name="Martinez C."/>
            <person name="Rodriguez S."/>
            <person name="Vences A."/>
            <person name="Barja J.L."/>
            <person name="Toranzo A.E."/>
            <person name="Dubert J."/>
        </authorList>
    </citation>
    <scope>NUCLEOTIDE SEQUENCE</scope>
    <source>
        <strain evidence="2">3454</strain>
    </source>
</reference>
<evidence type="ECO:0000256" key="1">
    <source>
        <dbReference type="SAM" id="Coils"/>
    </source>
</evidence>
<organism evidence="3 4">
    <name type="scientific">Vibrio europaeus</name>
    <dbReference type="NCBI Taxonomy" id="300876"/>
    <lineage>
        <taxon>Bacteria</taxon>
        <taxon>Pseudomonadati</taxon>
        <taxon>Pseudomonadota</taxon>
        <taxon>Gammaproteobacteria</taxon>
        <taxon>Vibrionales</taxon>
        <taxon>Vibrionaceae</taxon>
        <taxon>Vibrio</taxon>
        <taxon>Vibrio oreintalis group</taxon>
    </lineage>
</organism>
<dbReference type="Proteomes" id="UP001150001">
    <property type="component" value="Unassembled WGS sequence"/>
</dbReference>